<dbReference type="AlphaFoldDB" id="A0AA97I3F3"/>
<dbReference type="InterPro" id="IPR022742">
    <property type="entry name" value="Hydrolase_4"/>
</dbReference>
<dbReference type="SUPFAM" id="SSF53474">
    <property type="entry name" value="alpha/beta-Hydrolases"/>
    <property type="match status" value="1"/>
</dbReference>
<evidence type="ECO:0000259" key="1">
    <source>
        <dbReference type="Pfam" id="PF12146"/>
    </source>
</evidence>
<reference evidence="2 3" key="1">
    <citation type="submission" date="2019-09" db="EMBL/GenBank/DDBJ databases">
        <title>The complete genome of Methanoplanus sp. FWC-SCC4.</title>
        <authorList>
            <person name="Chen S.-C."/>
            <person name="Zhou Y.-Z."/>
            <person name="Lai M.-C."/>
        </authorList>
    </citation>
    <scope>NUCLEOTIDE SEQUENCE [LARGE SCALE GENOMIC DNA]</scope>
    <source>
        <strain evidence="2 3">FWC-SCC4</strain>
    </source>
</reference>
<dbReference type="InterPro" id="IPR029058">
    <property type="entry name" value="AB_hydrolase_fold"/>
</dbReference>
<proteinExistence type="predicted"/>
<dbReference type="PANTHER" id="PTHR22946:SF0">
    <property type="entry name" value="DIENELACTONE HYDROLASE DOMAIN-CONTAINING PROTEIN"/>
    <property type="match status" value="1"/>
</dbReference>
<name>A0AA97I3F3_9EURY</name>
<accession>A0AA97I3F3</accession>
<dbReference type="Proteomes" id="UP001301797">
    <property type="component" value="Chromosome"/>
</dbReference>
<organism evidence="2 3">
    <name type="scientific">Methanochimaera problematica</name>
    <dbReference type="NCBI Taxonomy" id="2609417"/>
    <lineage>
        <taxon>Archaea</taxon>
        <taxon>Methanobacteriati</taxon>
        <taxon>Methanobacteriota</taxon>
        <taxon>Stenosarchaea group</taxon>
        <taxon>Methanomicrobia</taxon>
        <taxon>Methanomicrobiales</taxon>
        <taxon>Methanomicrobiaceae</taxon>
        <taxon>Methanochimaera</taxon>
    </lineage>
</organism>
<evidence type="ECO:0000313" key="2">
    <source>
        <dbReference type="EMBL" id="WOF16648.1"/>
    </source>
</evidence>
<dbReference type="PROSITE" id="PS51257">
    <property type="entry name" value="PROKAR_LIPOPROTEIN"/>
    <property type="match status" value="1"/>
</dbReference>
<dbReference type="EMBL" id="CP043875">
    <property type="protein sequence ID" value="WOF16648.1"/>
    <property type="molecule type" value="Genomic_DNA"/>
</dbReference>
<gene>
    <name evidence="2" type="ORF">F1737_08075</name>
</gene>
<dbReference type="GeneID" id="85230112"/>
<dbReference type="InterPro" id="IPR050261">
    <property type="entry name" value="FrsA_esterase"/>
</dbReference>
<dbReference type="Pfam" id="PF12146">
    <property type="entry name" value="Hydrolase_4"/>
    <property type="match status" value="1"/>
</dbReference>
<dbReference type="KEGG" id="mefw:F1737_08075"/>
<keyword evidence="3" id="KW-1185">Reference proteome</keyword>
<evidence type="ECO:0000313" key="3">
    <source>
        <dbReference type="Proteomes" id="UP001301797"/>
    </source>
</evidence>
<feature type="domain" description="Serine aminopeptidase S33" evidence="1">
    <location>
        <begin position="87"/>
        <end position="201"/>
    </location>
</feature>
<dbReference type="RefSeq" id="WP_317136071.1">
    <property type="nucleotide sequence ID" value="NZ_CP043875.1"/>
</dbReference>
<dbReference type="Gene3D" id="3.40.50.1820">
    <property type="entry name" value="alpha/beta hydrolase"/>
    <property type="match status" value="1"/>
</dbReference>
<protein>
    <submittedName>
        <fullName evidence="2">Prolyl oligopeptidase family serine peptidase</fullName>
    </submittedName>
</protein>
<dbReference type="PANTHER" id="PTHR22946">
    <property type="entry name" value="DIENELACTONE HYDROLASE DOMAIN-CONTAINING PROTEIN-RELATED"/>
    <property type="match status" value="1"/>
</dbReference>
<sequence length="295" mass="32126">MRKNQIIAAIACIFIASFILVSGCTQVQDGKENAYQVSEDCILSFSDISYTFDEHNTIKESNSTLTHLTMKDGKTDVYSIMAKPVSAPVAAVVFAPGAGVSADAHKDRAISYADQGILYLVVDVRGNGGKTNGYPFSLEKDFNKFLEGEWAQYYLVVRDLLAAGGYLKSVYPDIPVYVMGSSNGGRFAAVAAGMDDSVFSGYFGVSTSGFIYEEGTYGPEADRFLKSINPDTYIKSISPDPVFIFHAPEDKIIPFDEGMALFNMANEPKDFIAFNGTHGVNAEVDDYVKGYLLKP</sequence>